<evidence type="ECO:0000313" key="6">
    <source>
        <dbReference type="Proteomes" id="UP000502508"/>
    </source>
</evidence>
<dbReference type="AlphaFoldDB" id="A0A6F8Y0H7"/>
<dbReference type="GO" id="GO:0004497">
    <property type="term" value="F:monooxygenase activity"/>
    <property type="evidence" value="ECO:0007669"/>
    <property type="project" value="UniProtKB-KW"/>
</dbReference>
<evidence type="ECO:0000256" key="2">
    <source>
        <dbReference type="ARBA" id="ARBA00023033"/>
    </source>
</evidence>
<sequence>MRIAVVGAGVGGLATAASLALAGMRCVVFERAGGLPELAAGIQISPNGARVLHRLGLGPALRAVAATPAALELRRWQDGRLIGRTELGAAAAERYGAPYYALRRTDLSRMLLRAVVDRCGAGTVQFGRQCVGVDGSPDGARLRFADGGTYDADIVVGADGIHSVVRRGVVADAPRFTGYAVYRALVPAARLPWLAGPPRVTVWLGPGQHCVCYPVGGSGAVNLVATVEAAWSPDGYARGDAGRLADAYRGWHRHVRALIAAADRLVHHGLFDRPAPRRWYRDRVALLGDAAHPMLPFLAQGATQALEDAATLAACLGGPDGLARYERLRRPRVDQVLAAVRENAERLHLPDGLRQRQRDRRLLAAGLSDQDWLYGWEHPPRTRREPSDADPDDRAVPDADPCPPAPRPSGVAG</sequence>
<keyword evidence="1" id="KW-0560">Oxidoreductase</keyword>
<feature type="region of interest" description="Disordered" evidence="3">
    <location>
        <begin position="373"/>
        <end position="413"/>
    </location>
</feature>
<name>A0A6F8Y0H7_9ACTN</name>
<feature type="domain" description="FAD-binding" evidence="4">
    <location>
        <begin position="3"/>
        <end position="338"/>
    </location>
</feature>
<dbReference type="InterPro" id="IPR050493">
    <property type="entry name" value="FAD-dep_Monooxygenase_BioMet"/>
</dbReference>
<feature type="compositionally biased region" description="Basic and acidic residues" evidence="3">
    <location>
        <begin position="378"/>
        <end position="397"/>
    </location>
</feature>
<keyword evidence="2 5" id="KW-0503">Monooxygenase</keyword>
<keyword evidence="6" id="KW-1185">Reference proteome</keyword>
<dbReference type="SUPFAM" id="SSF51905">
    <property type="entry name" value="FAD/NAD(P)-binding domain"/>
    <property type="match status" value="1"/>
</dbReference>
<reference evidence="5 6" key="2">
    <citation type="submission" date="2020-03" db="EMBL/GenBank/DDBJ databases">
        <authorList>
            <person name="Ichikawa N."/>
            <person name="Kimura A."/>
            <person name="Kitahashi Y."/>
            <person name="Uohara A."/>
        </authorList>
    </citation>
    <scope>NUCLEOTIDE SEQUENCE [LARGE SCALE GENOMIC DNA]</scope>
    <source>
        <strain evidence="5 6">NBRC 107702</strain>
    </source>
</reference>
<dbReference type="RefSeq" id="WP_173039573.1">
    <property type="nucleotide sequence ID" value="NZ_AP022870.1"/>
</dbReference>
<dbReference type="Pfam" id="PF01494">
    <property type="entry name" value="FAD_binding_3"/>
    <property type="match status" value="1"/>
</dbReference>
<dbReference type="PANTHER" id="PTHR13789:SF309">
    <property type="entry name" value="PUTATIVE (AFU_ORTHOLOGUE AFUA_6G14510)-RELATED"/>
    <property type="match status" value="1"/>
</dbReference>
<evidence type="ECO:0000256" key="1">
    <source>
        <dbReference type="ARBA" id="ARBA00023002"/>
    </source>
</evidence>
<organism evidence="5 6">
    <name type="scientific">Phytohabitans flavus</name>
    <dbReference type="NCBI Taxonomy" id="1076124"/>
    <lineage>
        <taxon>Bacteria</taxon>
        <taxon>Bacillati</taxon>
        <taxon>Actinomycetota</taxon>
        <taxon>Actinomycetes</taxon>
        <taxon>Micromonosporales</taxon>
        <taxon>Micromonosporaceae</taxon>
    </lineage>
</organism>
<reference evidence="5 6" key="1">
    <citation type="submission" date="2020-03" db="EMBL/GenBank/DDBJ databases">
        <title>Whole genome shotgun sequence of Phytohabitans flavus NBRC 107702.</title>
        <authorList>
            <person name="Komaki H."/>
            <person name="Tamura T."/>
        </authorList>
    </citation>
    <scope>NUCLEOTIDE SEQUENCE [LARGE SCALE GENOMIC DNA]</scope>
    <source>
        <strain evidence="5 6">NBRC 107702</strain>
    </source>
</reference>
<dbReference type="SUPFAM" id="SSF54373">
    <property type="entry name" value="FAD-linked reductases, C-terminal domain"/>
    <property type="match status" value="1"/>
</dbReference>
<dbReference type="KEGG" id="pfla:Pflav_059770"/>
<proteinExistence type="predicted"/>
<evidence type="ECO:0000313" key="5">
    <source>
        <dbReference type="EMBL" id="BCB79567.1"/>
    </source>
</evidence>
<dbReference type="PRINTS" id="PR00420">
    <property type="entry name" value="RNGMNOXGNASE"/>
</dbReference>
<evidence type="ECO:0000256" key="3">
    <source>
        <dbReference type="SAM" id="MobiDB-lite"/>
    </source>
</evidence>
<accession>A0A6F8Y0H7</accession>
<dbReference type="Proteomes" id="UP000502508">
    <property type="component" value="Chromosome"/>
</dbReference>
<dbReference type="GO" id="GO:0071949">
    <property type="term" value="F:FAD binding"/>
    <property type="evidence" value="ECO:0007669"/>
    <property type="project" value="InterPro"/>
</dbReference>
<dbReference type="InterPro" id="IPR036188">
    <property type="entry name" value="FAD/NAD-bd_sf"/>
</dbReference>
<protein>
    <submittedName>
        <fullName evidence="5">Monooxygenase</fullName>
    </submittedName>
</protein>
<dbReference type="EMBL" id="AP022870">
    <property type="protein sequence ID" value="BCB79567.1"/>
    <property type="molecule type" value="Genomic_DNA"/>
</dbReference>
<dbReference type="InterPro" id="IPR002938">
    <property type="entry name" value="FAD-bd"/>
</dbReference>
<dbReference type="PANTHER" id="PTHR13789">
    <property type="entry name" value="MONOOXYGENASE"/>
    <property type="match status" value="1"/>
</dbReference>
<gene>
    <name evidence="5" type="ORF">Pflav_059770</name>
</gene>
<dbReference type="Gene3D" id="3.50.50.60">
    <property type="entry name" value="FAD/NAD(P)-binding domain"/>
    <property type="match status" value="1"/>
</dbReference>
<evidence type="ECO:0000259" key="4">
    <source>
        <dbReference type="Pfam" id="PF01494"/>
    </source>
</evidence>